<keyword evidence="2 4" id="KW-0863">Zinc-finger</keyword>
<feature type="domain" description="PHD-type" evidence="6">
    <location>
        <begin position="111"/>
        <end position="159"/>
    </location>
</feature>
<dbReference type="PROSITE" id="PS01359">
    <property type="entry name" value="ZF_PHD_1"/>
    <property type="match status" value="1"/>
</dbReference>
<evidence type="ECO:0000259" key="7">
    <source>
        <dbReference type="PROSITE" id="PS50994"/>
    </source>
</evidence>
<evidence type="ECO:0000256" key="1">
    <source>
        <dbReference type="ARBA" id="ARBA00022723"/>
    </source>
</evidence>
<dbReference type="PANTHER" id="PTHR47331">
    <property type="entry name" value="PHD-TYPE DOMAIN-CONTAINING PROTEIN"/>
    <property type="match status" value="1"/>
</dbReference>
<feature type="region of interest" description="Disordered" evidence="5">
    <location>
        <begin position="168"/>
        <end position="203"/>
    </location>
</feature>
<dbReference type="InterPro" id="IPR000477">
    <property type="entry name" value="RT_dom"/>
</dbReference>
<dbReference type="InterPro" id="IPR008042">
    <property type="entry name" value="Retrotrans_Pao"/>
</dbReference>
<dbReference type="SMART" id="SM00249">
    <property type="entry name" value="PHD"/>
    <property type="match status" value="1"/>
</dbReference>
<dbReference type="Gene3D" id="3.10.10.10">
    <property type="entry name" value="HIV Type 1 Reverse Transcriptase, subunit A, domain 1"/>
    <property type="match status" value="1"/>
</dbReference>
<dbReference type="Pfam" id="PF00078">
    <property type="entry name" value="RVT_1"/>
    <property type="match status" value="1"/>
</dbReference>
<keyword evidence="9" id="KW-1185">Reference proteome</keyword>
<evidence type="ECO:0000259" key="6">
    <source>
        <dbReference type="PROSITE" id="PS50016"/>
    </source>
</evidence>
<reference evidence="8" key="2">
    <citation type="submission" date="2025-05" db="UniProtKB">
        <authorList>
            <consortium name="EnsemblMetazoa"/>
        </authorList>
    </citation>
    <scope>IDENTIFICATION</scope>
    <source>
        <strain evidence="8">Foshan</strain>
    </source>
</reference>
<dbReference type="Pfam" id="PF18701">
    <property type="entry name" value="DUF5641"/>
    <property type="match status" value="1"/>
</dbReference>
<feature type="compositionally biased region" description="Basic and acidic residues" evidence="5">
    <location>
        <begin position="619"/>
        <end position="637"/>
    </location>
</feature>
<feature type="region of interest" description="Disordered" evidence="5">
    <location>
        <begin position="724"/>
        <end position="743"/>
    </location>
</feature>
<dbReference type="PROSITE" id="PS50016">
    <property type="entry name" value="ZF_PHD_2"/>
    <property type="match status" value="1"/>
</dbReference>
<evidence type="ECO:0000256" key="3">
    <source>
        <dbReference type="ARBA" id="ARBA00022833"/>
    </source>
</evidence>
<organism evidence="8 9">
    <name type="scientific">Aedes albopictus</name>
    <name type="common">Asian tiger mosquito</name>
    <name type="synonym">Stegomyia albopicta</name>
    <dbReference type="NCBI Taxonomy" id="7160"/>
    <lineage>
        <taxon>Eukaryota</taxon>
        <taxon>Metazoa</taxon>
        <taxon>Ecdysozoa</taxon>
        <taxon>Arthropoda</taxon>
        <taxon>Hexapoda</taxon>
        <taxon>Insecta</taxon>
        <taxon>Pterygota</taxon>
        <taxon>Neoptera</taxon>
        <taxon>Endopterygota</taxon>
        <taxon>Diptera</taxon>
        <taxon>Nematocera</taxon>
        <taxon>Culicoidea</taxon>
        <taxon>Culicidae</taxon>
        <taxon>Culicinae</taxon>
        <taxon>Aedini</taxon>
        <taxon>Aedes</taxon>
        <taxon>Stegomyia</taxon>
    </lineage>
</organism>
<feature type="region of interest" description="Disordered" evidence="5">
    <location>
        <begin position="1"/>
        <end position="60"/>
    </location>
</feature>
<feature type="compositionally biased region" description="Polar residues" evidence="5">
    <location>
        <begin position="1"/>
        <end position="17"/>
    </location>
</feature>
<dbReference type="SUPFAM" id="SSF56672">
    <property type="entry name" value="DNA/RNA polymerases"/>
    <property type="match status" value="1"/>
</dbReference>
<dbReference type="InterPro" id="IPR001584">
    <property type="entry name" value="Integrase_cat-core"/>
</dbReference>
<feature type="compositionally biased region" description="Polar residues" evidence="5">
    <location>
        <begin position="175"/>
        <end position="187"/>
    </location>
</feature>
<proteinExistence type="predicted"/>
<dbReference type="InterPro" id="IPR036397">
    <property type="entry name" value="RNaseH_sf"/>
</dbReference>
<dbReference type="Gene3D" id="3.30.70.270">
    <property type="match status" value="1"/>
</dbReference>
<evidence type="ECO:0000256" key="4">
    <source>
        <dbReference type="PROSITE-ProRule" id="PRU00146"/>
    </source>
</evidence>
<name>A0ABM1ZBU7_AEDAL</name>
<evidence type="ECO:0008006" key="10">
    <source>
        <dbReference type="Google" id="ProtNLM"/>
    </source>
</evidence>
<dbReference type="Gene3D" id="3.30.420.10">
    <property type="entry name" value="Ribonuclease H-like superfamily/Ribonuclease H"/>
    <property type="match status" value="1"/>
</dbReference>
<feature type="domain" description="Integrase catalytic" evidence="7">
    <location>
        <begin position="1742"/>
        <end position="1946"/>
    </location>
</feature>
<dbReference type="SUPFAM" id="SSF53098">
    <property type="entry name" value="Ribonuclease H-like"/>
    <property type="match status" value="1"/>
</dbReference>
<dbReference type="InterPro" id="IPR040676">
    <property type="entry name" value="DUF5641"/>
</dbReference>
<dbReference type="SUPFAM" id="SSF57903">
    <property type="entry name" value="FYVE/PHD zinc finger"/>
    <property type="match status" value="1"/>
</dbReference>
<evidence type="ECO:0000256" key="5">
    <source>
        <dbReference type="SAM" id="MobiDB-lite"/>
    </source>
</evidence>
<accession>A0ABM1ZBU7</accession>
<keyword evidence="3" id="KW-0862">Zinc</keyword>
<dbReference type="Proteomes" id="UP000069940">
    <property type="component" value="Unassembled WGS sequence"/>
</dbReference>
<dbReference type="Pfam" id="PF00628">
    <property type="entry name" value="PHD"/>
    <property type="match status" value="1"/>
</dbReference>
<dbReference type="Pfam" id="PF05380">
    <property type="entry name" value="Peptidase_A17"/>
    <property type="match status" value="1"/>
</dbReference>
<dbReference type="GeneID" id="134290623"/>
<dbReference type="InterPro" id="IPR019786">
    <property type="entry name" value="Zinc_finger_PHD-type_CS"/>
</dbReference>
<dbReference type="InterPro" id="IPR043502">
    <property type="entry name" value="DNA/RNA_pol_sf"/>
</dbReference>
<dbReference type="InterPro" id="IPR019787">
    <property type="entry name" value="Znf_PHD-finger"/>
</dbReference>
<dbReference type="Gene3D" id="3.30.40.10">
    <property type="entry name" value="Zinc/RING finger domain, C3HC4 (zinc finger)"/>
    <property type="match status" value="1"/>
</dbReference>
<dbReference type="InterPro" id="IPR043128">
    <property type="entry name" value="Rev_trsase/Diguanyl_cyclase"/>
</dbReference>
<reference evidence="9" key="1">
    <citation type="journal article" date="2015" name="Proc. Natl. Acad. Sci. U.S.A.">
        <title>Genome sequence of the Asian Tiger mosquito, Aedes albopictus, reveals insights into its biology, genetics, and evolution.</title>
        <authorList>
            <person name="Chen X.G."/>
            <person name="Jiang X."/>
            <person name="Gu J."/>
            <person name="Xu M."/>
            <person name="Wu Y."/>
            <person name="Deng Y."/>
            <person name="Zhang C."/>
            <person name="Bonizzoni M."/>
            <person name="Dermauw W."/>
            <person name="Vontas J."/>
            <person name="Armbruster P."/>
            <person name="Huang X."/>
            <person name="Yang Y."/>
            <person name="Zhang H."/>
            <person name="He W."/>
            <person name="Peng H."/>
            <person name="Liu Y."/>
            <person name="Wu K."/>
            <person name="Chen J."/>
            <person name="Lirakis M."/>
            <person name="Topalis P."/>
            <person name="Van Leeuwen T."/>
            <person name="Hall A.B."/>
            <person name="Jiang X."/>
            <person name="Thorpe C."/>
            <person name="Mueller R.L."/>
            <person name="Sun C."/>
            <person name="Waterhouse R.M."/>
            <person name="Yan G."/>
            <person name="Tu Z.J."/>
            <person name="Fang X."/>
            <person name="James A.A."/>
        </authorList>
    </citation>
    <scope>NUCLEOTIDE SEQUENCE [LARGE SCALE GENOMIC DNA]</scope>
    <source>
        <strain evidence="9">Foshan</strain>
    </source>
</reference>
<protein>
    <recommendedName>
        <fullName evidence="10">Integrase catalytic domain-containing protein</fullName>
    </recommendedName>
</protein>
<sequence>MSSQGSRRGTPTVQTNVAGAISVTEWNTDRNQSSVEQSVVNPKVPPPEQQVIDNKTDKANPAYSGAVKKTITIPAASREAPVVNVPLATASNVNNDFVRRNPFRRARENRYDRCQVCGNQISDNLLQCNGCNANYHLVCVKMSSGPEGLTWWCRNCQTAVSAGFKPRQLQRVPTKASSDPTANTQGEISHYNPPPAAPPKSQVQIQEPILRGTRSKGSISSRGASRRIELQLQKLEEEKKFHQQYLDQKYSLMLELDSECSSEVLDENELEKIEDWIAATEGCADELDSGVDAELTMEGHRHGNANLLTEHIARRADQLDTQAFNVNELHRVPVGNIGNRQARPAAPVTCNPNDIRAAPVGIHGQGRAAYVPPDQNMRRACTTNNFLPQQGSTPMRQTAREHDPTIFPQHFDPVGNETVCILNRSQLAARQAVSRDLPEFSGNSEDWPLFLSVFNTSTQMCGFSPEENMLRLRKCLKDRALEAVRCRLLHPSNVDGVIATLKMLYGRPEAIIQSIIKKVRSLPAPNMEKLETVVNFALAVENLVATMQACQIGDFVYNASLRLELVDRLPPTLKLDWAKCVRNNPAPNLIDFSSWLYNTAEDASAVMVSPSTGLRPRSTKKEGFLNHHSETSPDVSRRQCVKSATESSTKSETSRICIVCKGTCSALHNCKRFNEFSFDSKWATIKEHKLCRKCLRKHNGNCRLKQQCGVNGCTYLHHPLLHGTRHASGESNGPQQDPPRVETTSVNVHQGQSDFLFRIFPVTLHGPHKTIRTYAFVDDGSELTLIEQSLADELGVKGTNIPLCLKWTGDTCRVEKSSQQIGLQISAVQNPEKRFSLSDVRTVGNLKIRPQTLRASELQERYPHLAGIPLESYRNISPGLLIGLDNAALGHVTKSREGNLNEPIAVKTRLGWTVYGCCSTDTKRIHHVNHHSVEACHCNASDEDLHLAMKQYFALDSLGVTIPSKQLMSSEDQRARTLLQTLTIPKEGRYECGLLWKYDNVRLPDSKQMALNRWKCLDRRLMKDSSLAEVLRLKIGEYIAKGYISKLSTEELMIPRPRVWYLPMFPVWNPNKPGKTRLVWDAAATAHGVSLNSVLLKGPDQLASLLTILIKFREFKIAVCADLREMYHQVLMREDDQHCQRFFWKHNDTDPEPSVYVMKVQSFGACCSPSIAQHVKNHNAEKFKQECPAAVEAITKCHYVDDMLMSVETEEEAVQVSTDVRKIHKQGGFEMHNWLSNSPRVLQILKEPTTKEKDFSIGQDTMAEKVLGMWWETNSDCFTYKLSSRLDSGLLSGDRRPTKREVLRTLMMLYDPLGLIAHFTMLLKVLLQEIWRTSVDWDDEIEDAQFAKWLTWLKALPSIADIKIPRCYRVETSLADGIEIQLHTFMDASESGFAAIVYLRFQDTKSIECSLVGAKTRVAPLKFLSIPRSELQSCILGVRLSETILQSLSVKVSRRFFWTDSRDVLCWLNSDHRRYSQFVAHRVSEILEVSNADEWYWIPTKHNVADDGTKWKQTINLSSSCRWFTGPDFLRKPPDTWPGTTRSIGTTEEELRPHLLTHVQTEDPIIAPQNFSQWSRLLRRIAYLYRFVDCWKARLHKVPIAQGTLTQAELAKAERYLYRLAQANAYSAEVTALSTNAATKSPRQVANHSSIRRLSPFLDEHGILRVRGRTSACKFIDYNAVNPIILPHQEHITRLIVEDFHRRFLHQNHATTMNEIRQQFHVTRLKSVYRTVRRKCQQCRNDHAAPQPPAMADLPQSRLAAFSLSFVYMGVDYFGPLLVVVGRRTEKRWGVLGTCLTTRAICIEIAHTLTTDSCVMALRNIMVRRGVPAVIYSDRGTNFQGASKDVQQEMHNLQERLVTAFTTSKTEWVFIPPASPHMGGAWERMIRTVKQNLNKLLPNRFPSDEVLRNTMMEVENIVNSRPLTEIPLDNDQSPVLTPNHFLVGSQNGLKPRIPFDDSPVALKYGWQHSQVMANRYWKQWLRDYLPTITRRNKWFNNVKPIEVNDIVVIVDPQLPRNQWPRGRVIGVTTSADGQVRSATVQTSNGGIYERPAVKLAVLDVGVSKNTATEDPTCISGGEC</sequence>
<feature type="region of interest" description="Disordered" evidence="5">
    <location>
        <begin position="608"/>
        <end position="638"/>
    </location>
</feature>
<feature type="compositionally biased region" description="Polar residues" evidence="5">
    <location>
        <begin position="24"/>
        <end position="40"/>
    </location>
</feature>
<dbReference type="Pfam" id="PF03564">
    <property type="entry name" value="DUF1759"/>
    <property type="match status" value="1"/>
</dbReference>
<dbReference type="PROSITE" id="PS50994">
    <property type="entry name" value="INTEGRASE"/>
    <property type="match status" value="1"/>
</dbReference>
<dbReference type="InterPro" id="IPR013083">
    <property type="entry name" value="Znf_RING/FYVE/PHD"/>
</dbReference>
<dbReference type="RefSeq" id="XP_062713779.1">
    <property type="nucleotide sequence ID" value="XM_062857795.1"/>
</dbReference>
<dbReference type="EnsemblMetazoa" id="AALFPA23_016997.R24815">
    <property type="protein sequence ID" value="AALFPA23_016997.P24815"/>
    <property type="gene ID" value="AALFPA23_016997"/>
</dbReference>
<dbReference type="InterPro" id="IPR005312">
    <property type="entry name" value="DUF1759"/>
</dbReference>
<evidence type="ECO:0000256" key="2">
    <source>
        <dbReference type="ARBA" id="ARBA00022771"/>
    </source>
</evidence>
<evidence type="ECO:0000313" key="8">
    <source>
        <dbReference type="EnsemblMetazoa" id="AALFPA23_016997.P24815"/>
    </source>
</evidence>
<dbReference type="PANTHER" id="PTHR47331:SF1">
    <property type="entry name" value="GAG-LIKE PROTEIN"/>
    <property type="match status" value="1"/>
</dbReference>
<dbReference type="InterPro" id="IPR012337">
    <property type="entry name" value="RNaseH-like_sf"/>
</dbReference>
<dbReference type="InterPro" id="IPR001965">
    <property type="entry name" value="Znf_PHD"/>
</dbReference>
<evidence type="ECO:0000313" key="9">
    <source>
        <dbReference type="Proteomes" id="UP000069940"/>
    </source>
</evidence>
<dbReference type="InterPro" id="IPR011011">
    <property type="entry name" value="Znf_FYVE_PHD"/>
</dbReference>
<keyword evidence="1" id="KW-0479">Metal-binding</keyword>